<evidence type="ECO:0000313" key="3">
    <source>
        <dbReference type="Proteomes" id="UP000308197"/>
    </source>
</evidence>
<organism evidence="2 3">
    <name type="scientific">Polyporus arcularius HHB13444</name>
    <dbReference type="NCBI Taxonomy" id="1314778"/>
    <lineage>
        <taxon>Eukaryota</taxon>
        <taxon>Fungi</taxon>
        <taxon>Dikarya</taxon>
        <taxon>Basidiomycota</taxon>
        <taxon>Agaricomycotina</taxon>
        <taxon>Agaricomycetes</taxon>
        <taxon>Polyporales</taxon>
        <taxon>Polyporaceae</taxon>
        <taxon>Polyporus</taxon>
    </lineage>
</organism>
<evidence type="ECO:0000313" key="2">
    <source>
        <dbReference type="EMBL" id="TFK84496.1"/>
    </source>
</evidence>
<gene>
    <name evidence="2" type="ORF">K466DRAFT_224130</name>
</gene>
<reference evidence="2 3" key="1">
    <citation type="journal article" date="2019" name="Nat. Ecol. Evol.">
        <title>Megaphylogeny resolves global patterns of mushroom evolution.</title>
        <authorList>
            <person name="Varga T."/>
            <person name="Krizsan K."/>
            <person name="Foldi C."/>
            <person name="Dima B."/>
            <person name="Sanchez-Garcia M."/>
            <person name="Sanchez-Ramirez S."/>
            <person name="Szollosi G.J."/>
            <person name="Szarkandi J.G."/>
            <person name="Papp V."/>
            <person name="Albert L."/>
            <person name="Andreopoulos W."/>
            <person name="Angelini C."/>
            <person name="Antonin V."/>
            <person name="Barry K.W."/>
            <person name="Bougher N.L."/>
            <person name="Buchanan P."/>
            <person name="Buyck B."/>
            <person name="Bense V."/>
            <person name="Catcheside P."/>
            <person name="Chovatia M."/>
            <person name="Cooper J."/>
            <person name="Damon W."/>
            <person name="Desjardin D."/>
            <person name="Finy P."/>
            <person name="Geml J."/>
            <person name="Haridas S."/>
            <person name="Hughes K."/>
            <person name="Justo A."/>
            <person name="Karasinski D."/>
            <person name="Kautmanova I."/>
            <person name="Kiss B."/>
            <person name="Kocsube S."/>
            <person name="Kotiranta H."/>
            <person name="LaButti K.M."/>
            <person name="Lechner B.E."/>
            <person name="Liimatainen K."/>
            <person name="Lipzen A."/>
            <person name="Lukacs Z."/>
            <person name="Mihaltcheva S."/>
            <person name="Morgado L.N."/>
            <person name="Niskanen T."/>
            <person name="Noordeloos M.E."/>
            <person name="Ohm R.A."/>
            <person name="Ortiz-Santana B."/>
            <person name="Ovrebo C."/>
            <person name="Racz N."/>
            <person name="Riley R."/>
            <person name="Savchenko A."/>
            <person name="Shiryaev A."/>
            <person name="Soop K."/>
            <person name="Spirin V."/>
            <person name="Szebenyi C."/>
            <person name="Tomsovsky M."/>
            <person name="Tulloss R.E."/>
            <person name="Uehling J."/>
            <person name="Grigoriev I.V."/>
            <person name="Vagvolgyi C."/>
            <person name="Papp T."/>
            <person name="Martin F.M."/>
            <person name="Miettinen O."/>
            <person name="Hibbett D.S."/>
            <person name="Nagy L.G."/>
        </authorList>
    </citation>
    <scope>NUCLEOTIDE SEQUENCE [LARGE SCALE GENOMIC DNA]</scope>
    <source>
        <strain evidence="2 3">HHB13444</strain>
    </source>
</reference>
<feature type="region of interest" description="Disordered" evidence="1">
    <location>
        <begin position="1"/>
        <end position="60"/>
    </location>
</feature>
<dbReference type="Proteomes" id="UP000308197">
    <property type="component" value="Unassembled WGS sequence"/>
</dbReference>
<proteinExistence type="predicted"/>
<keyword evidence="3" id="KW-1185">Reference proteome</keyword>
<sequence>MRSWTPVAQTPCHPSDGRTESRLPDLGVRADAATPETRRQGPSAFLGPRRRRAGGSGKDAPTLRCRPVVYRLTRRQTLADWQHRAIIAPVASREAGQWPVAGVVCVHCGLPATRGRSGARKRSDGVLPACMSSGLRGRQGSACNVQQPRRWSASPSEHSIHIFVPFAPSICSYICSPVHHMFEVTCRCATQRRRTTPTATCMAGTVSAAMPSCPSG</sequence>
<accession>A0A5C3P4B8</accession>
<dbReference type="AlphaFoldDB" id="A0A5C3P4B8"/>
<protein>
    <submittedName>
        <fullName evidence="2">Uncharacterized protein</fullName>
    </submittedName>
</protein>
<evidence type="ECO:0000256" key="1">
    <source>
        <dbReference type="SAM" id="MobiDB-lite"/>
    </source>
</evidence>
<dbReference type="InParanoid" id="A0A5C3P4B8"/>
<name>A0A5C3P4B8_9APHY</name>
<dbReference type="EMBL" id="ML211312">
    <property type="protein sequence ID" value="TFK84496.1"/>
    <property type="molecule type" value="Genomic_DNA"/>
</dbReference>